<protein>
    <submittedName>
        <fullName evidence="2">Uncharacterized protein</fullName>
    </submittedName>
</protein>
<dbReference type="VEuPathDB" id="VectorBase:GMOY005362"/>
<dbReference type="EnsemblMetazoa" id="GMOY005362-RA">
    <property type="protein sequence ID" value="GMOY005362-PA"/>
    <property type="gene ID" value="GMOY005362"/>
</dbReference>
<feature type="chain" id="PRO_5008407646" evidence="1">
    <location>
        <begin position="22"/>
        <end position="432"/>
    </location>
</feature>
<reference evidence="2" key="1">
    <citation type="submission" date="2020-05" db="UniProtKB">
        <authorList>
            <consortium name="EnsemblMetazoa"/>
        </authorList>
    </citation>
    <scope>IDENTIFICATION</scope>
    <source>
        <strain evidence="2">Yale</strain>
    </source>
</reference>
<dbReference type="STRING" id="37546.A0A1B0FN92"/>
<organism evidence="2 3">
    <name type="scientific">Glossina morsitans morsitans</name>
    <name type="common">Savannah tsetse fly</name>
    <dbReference type="NCBI Taxonomy" id="37546"/>
    <lineage>
        <taxon>Eukaryota</taxon>
        <taxon>Metazoa</taxon>
        <taxon>Ecdysozoa</taxon>
        <taxon>Arthropoda</taxon>
        <taxon>Hexapoda</taxon>
        <taxon>Insecta</taxon>
        <taxon>Pterygota</taxon>
        <taxon>Neoptera</taxon>
        <taxon>Endopterygota</taxon>
        <taxon>Diptera</taxon>
        <taxon>Brachycera</taxon>
        <taxon>Muscomorpha</taxon>
        <taxon>Hippoboscoidea</taxon>
        <taxon>Glossinidae</taxon>
        <taxon>Glossina</taxon>
    </lineage>
</organism>
<accession>A0A1B0FN92</accession>
<name>A0A1B0FN92_GLOMM</name>
<dbReference type="AlphaFoldDB" id="A0A1B0FN92"/>
<sequence>MPSHRCQLFILLFVGLYVVRARNDFCSMRIASEPSVRPLLERSFGSRSILKPYKTPTKENYIYAGKDEVITLHCVNGFHASSRPIDGVSVKLRCNGRYWRAENGDEYGDPYDSHLECKEVAWNLYESVDAFRWCPEYSASYIIAKKNVNKSPTHIAGLCYDTERFLLSSVAYNTQPEEFNFIKVKYFSYYSFSHFKLDVNFECLLLQTKFDLRNYSFGKEIKNFHFIEKEGLTPLRFEEKQFEDWFTFGNFHYAPLIENHKLETVIEEFSSLLNVTWWPSLRLGNWKKYQDALEKHTTKAAYNVICGVDGKLEVPLSNDCDNTTEMKVLLDHYERHIPAYVWNYLKPLQNTTKEVVIIAFNSPFYEDDVVFCEDICHEIDWLANARLTFQYANMGIMFCCRADIVQKSKRFDNFPNLFLKNGTEPVTERLVY</sequence>
<dbReference type="EMBL" id="CCAG010013594">
    <property type="status" value="NOT_ANNOTATED_CDS"/>
    <property type="molecule type" value="Genomic_DNA"/>
</dbReference>
<keyword evidence="1" id="KW-0732">Signal</keyword>
<keyword evidence="3" id="KW-1185">Reference proteome</keyword>
<evidence type="ECO:0000256" key="1">
    <source>
        <dbReference type="SAM" id="SignalP"/>
    </source>
</evidence>
<evidence type="ECO:0000313" key="3">
    <source>
        <dbReference type="Proteomes" id="UP000092444"/>
    </source>
</evidence>
<dbReference type="Proteomes" id="UP000092444">
    <property type="component" value="Unassembled WGS sequence"/>
</dbReference>
<proteinExistence type="predicted"/>
<evidence type="ECO:0000313" key="2">
    <source>
        <dbReference type="EnsemblMetazoa" id="GMOY005362-PA"/>
    </source>
</evidence>
<dbReference type="PhylomeDB" id="A0A1B0FN92"/>
<feature type="signal peptide" evidence="1">
    <location>
        <begin position="1"/>
        <end position="21"/>
    </location>
</feature>